<dbReference type="EMBL" id="WNYA01000005">
    <property type="protein sequence ID" value="KAG8570291.1"/>
    <property type="molecule type" value="Genomic_DNA"/>
</dbReference>
<keyword evidence="2" id="KW-1185">Reference proteome</keyword>
<evidence type="ECO:0000313" key="2">
    <source>
        <dbReference type="Proteomes" id="UP000824782"/>
    </source>
</evidence>
<evidence type="ECO:0000313" key="1">
    <source>
        <dbReference type="EMBL" id="KAG8570292.1"/>
    </source>
</evidence>
<gene>
    <name evidence="1" type="ORF">GDO81_011198</name>
</gene>
<name>A0AAV7BCW3_ENGPU</name>
<dbReference type="AlphaFoldDB" id="A0AAV7BCW3"/>
<dbReference type="Proteomes" id="UP000824782">
    <property type="component" value="Unassembled WGS sequence"/>
</dbReference>
<organism evidence="1 2">
    <name type="scientific">Engystomops pustulosus</name>
    <name type="common">Tungara frog</name>
    <name type="synonym">Physalaemus pustulosus</name>
    <dbReference type="NCBI Taxonomy" id="76066"/>
    <lineage>
        <taxon>Eukaryota</taxon>
        <taxon>Metazoa</taxon>
        <taxon>Chordata</taxon>
        <taxon>Craniata</taxon>
        <taxon>Vertebrata</taxon>
        <taxon>Euteleostomi</taxon>
        <taxon>Amphibia</taxon>
        <taxon>Batrachia</taxon>
        <taxon>Anura</taxon>
        <taxon>Neobatrachia</taxon>
        <taxon>Hyloidea</taxon>
        <taxon>Leptodactylidae</taxon>
        <taxon>Leiuperinae</taxon>
        <taxon>Engystomops</taxon>
    </lineage>
</organism>
<dbReference type="EMBL" id="WNYA01000005">
    <property type="protein sequence ID" value="KAG8570292.1"/>
    <property type="molecule type" value="Genomic_DNA"/>
</dbReference>
<accession>A0AAV7BCW3</accession>
<reference evidence="1" key="1">
    <citation type="thesis" date="2020" institute="ProQuest LLC" country="789 East Eisenhower Parkway, Ann Arbor, MI, USA">
        <title>Comparative Genomics and Chromosome Evolution.</title>
        <authorList>
            <person name="Mudd A.B."/>
        </authorList>
    </citation>
    <scope>NUCLEOTIDE SEQUENCE</scope>
    <source>
        <strain evidence="1">237g6f4</strain>
        <tissue evidence="1">Blood</tissue>
    </source>
</reference>
<protein>
    <submittedName>
        <fullName evidence="1">Uncharacterized protein</fullName>
    </submittedName>
</protein>
<sequence length="81" mass="8930">MRPGIVSGNFYKAFKERRRSVCLPVHYNLCRQLHKAGILFSMQLVATTTLQASAKQYTGHRRASGTTKLSTGSAISSVIQC</sequence>
<comment type="caution">
    <text evidence="1">The sequence shown here is derived from an EMBL/GenBank/DDBJ whole genome shotgun (WGS) entry which is preliminary data.</text>
</comment>
<proteinExistence type="predicted"/>